<protein>
    <submittedName>
        <fullName evidence="1">Uncharacterized protein</fullName>
    </submittedName>
</protein>
<gene>
    <name evidence="1" type="primary">62</name>
    <name evidence="1" type="ORF">PBI_VALIDUS_62</name>
</gene>
<organism evidence="1 2">
    <name type="scientific">Mycobacterium phage Validus</name>
    <dbReference type="NCBI Taxonomy" id="1414747"/>
    <lineage>
        <taxon>Viruses</taxon>
        <taxon>Duplodnaviria</taxon>
        <taxon>Heunggongvirae</taxon>
        <taxon>Uroviricota</taxon>
        <taxon>Caudoviricetes</taxon>
        <taxon>Weiservirinae</taxon>
        <taxon>Anayavirus</taxon>
        <taxon>Anayavirus validus</taxon>
    </lineage>
</organism>
<proteinExistence type="predicted"/>
<dbReference type="EMBL" id="KF713486">
    <property type="protein sequence ID" value="AHB79592.1"/>
    <property type="molecule type" value="Genomic_DNA"/>
</dbReference>
<dbReference type="KEGG" id="vg:18479859"/>
<accession>V5URN3</accession>
<keyword evidence="2" id="KW-1185">Reference proteome</keyword>
<reference evidence="1 2" key="1">
    <citation type="submission" date="2013-09" db="EMBL/GenBank/DDBJ databases">
        <authorList>
            <person name="Alapati N."/>
            <person name="Amjadi S."/>
            <person name="Brashears C.B."/>
            <person name="Briell V.C."/>
            <person name="Cody B.J."/>
            <person name="Durham R.J."/>
            <person name="Griffin A.K."/>
            <person name="Henderson M.S."/>
            <person name="Interrante E.J."/>
            <person name="Killingsworth B.W."/>
            <person name="Kolar C.R."/>
            <person name="Lee T."/>
            <person name="Mundhenk S.E."/>
            <person name="Myers M.E."/>
            <person name="Olaniyan O.M."/>
            <person name="Orlando C.M."/>
            <person name="Peterson C.E."/>
            <person name="Riley B.C."/>
            <person name="Sawyer L.E."/>
            <person name="Simitzi N.J."/>
            <person name="St Cyr M.K."/>
            <person name="White R.K."/>
            <person name="Wu H."/>
            <person name="Adair T.L."/>
            <person name="Gibbon B.C."/>
            <person name="Buck G.A."/>
            <person name="Campbell R."/>
            <person name="Carvalho M.R."/>
            <person name="Duckworth R.A."/>
            <person name="Dunn T."/>
            <person name="Halpern C."/>
            <person name="Johnson A."/>
            <person name="Kiflezghi M.G."/>
            <person name="Lee V."/>
            <person name="Loviza R.A."/>
            <person name="Serrano M.G."/>
            <person name="Shah Z.V."/>
            <person name="Sharma K."/>
            <person name="Voegtly L.J."/>
            <person name="Walstead R."/>
            <person name="Wang Y.P."/>
            <person name="Bradley K.W."/>
            <person name="Clarke D.Q."/>
            <person name="Barker L.P."/>
            <person name="Bailey C."/>
            <person name="Asai D.J."/>
            <person name="Bowman C.A."/>
            <person name="Russell D.A."/>
            <person name="Pope W.H."/>
            <person name="Jacobs-Sera D."/>
            <person name="Hendrix R.W."/>
            <person name="Hatfull G.F."/>
        </authorList>
    </citation>
    <scope>NUCLEOTIDE SEQUENCE [LARGE SCALE GENOMIC DNA]</scope>
</reference>
<dbReference type="RefSeq" id="YP_009002712.1">
    <property type="nucleotide sequence ID" value="NC_023498.1"/>
</dbReference>
<name>V5URN3_9CAUD</name>
<dbReference type="Proteomes" id="UP000018806">
    <property type="component" value="Segment"/>
</dbReference>
<evidence type="ECO:0000313" key="1">
    <source>
        <dbReference type="EMBL" id="AHB79592.1"/>
    </source>
</evidence>
<sequence length="102" mass="10744">MSAEVVIGRVFVGDAPPPELRATRASAVVYVIPASGEVRLQASSAGVAVTAEQSRQIAELMAAAHKAAPSIAAAYNTRERARKTAEATYQRLVRNAIRGAVR</sequence>
<dbReference type="GeneID" id="18479859"/>
<evidence type="ECO:0000313" key="2">
    <source>
        <dbReference type="Proteomes" id="UP000018806"/>
    </source>
</evidence>
<dbReference type="OrthoDB" id="39904at10239"/>